<sequence length="179" mass="19133">MSMERMFEDLEARLEHLEGEEIRANAEELGRAERAQLTLLDRLRGSLGRRVRVHLRAGGIVEGQIAEVSDAWIVLGDAEGRVRAIVARAAVAGIEGLAARSRPREGARPGRSFASLLRALARDRDLVRVTCEGIEVTGRFSGIGSDSADLAVLPTGERSALGGGTITLALDAVSVVRVL</sequence>
<dbReference type="OrthoDB" id="3827359at2"/>
<dbReference type="AlphaFoldDB" id="A0A1X6WXZ7"/>
<dbReference type="EMBL" id="FWFG01000050">
    <property type="protein sequence ID" value="SLM90719.1"/>
    <property type="molecule type" value="Genomic_DNA"/>
</dbReference>
<accession>A0A1X6WXZ7</accession>
<dbReference type="Proteomes" id="UP000195981">
    <property type="component" value="Unassembled WGS sequence"/>
</dbReference>
<organism evidence="1 2">
    <name type="scientific">Brachybacterium nesterenkovii</name>
    <dbReference type="NCBI Taxonomy" id="47847"/>
    <lineage>
        <taxon>Bacteria</taxon>
        <taxon>Bacillati</taxon>
        <taxon>Actinomycetota</taxon>
        <taxon>Actinomycetes</taxon>
        <taxon>Micrococcales</taxon>
        <taxon>Dermabacteraceae</taxon>
        <taxon>Brachybacterium</taxon>
    </lineage>
</organism>
<protein>
    <recommendedName>
        <fullName evidence="3">Fis family transcriptional regulator</fullName>
    </recommendedName>
</protein>
<evidence type="ECO:0000313" key="1">
    <source>
        <dbReference type="EMBL" id="SLM90719.1"/>
    </source>
</evidence>
<evidence type="ECO:0008006" key="3">
    <source>
        <dbReference type="Google" id="ProtNLM"/>
    </source>
</evidence>
<evidence type="ECO:0000313" key="2">
    <source>
        <dbReference type="Proteomes" id="UP000195981"/>
    </source>
</evidence>
<name>A0A1X6WXZ7_9MICO</name>
<reference evidence="1 2" key="1">
    <citation type="submission" date="2017-02" db="EMBL/GenBank/DDBJ databases">
        <authorList>
            <person name="Peterson S.W."/>
        </authorList>
    </citation>
    <scope>NUCLEOTIDE SEQUENCE [LARGE SCALE GENOMIC DNA]</scope>
    <source>
        <strain evidence="1 2">CIP104813</strain>
    </source>
</reference>
<proteinExistence type="predicted"/>
<dbReference type="RefSeq" id="WP_087103378.1">
    <property type="nucleotide sequence ID" value="NZ_FWFG01000050.1"/>
</dbReference>
<keyword evidence="2" id="KW-1185">Reference proteome</keyword>
<gene>
    <name evidence="1" type="ORF">FM110_05385</name>
</gene>